<accession>A0AAW2Z533</accession>
<evidence type="ECO:0000313" key="4">
    <source>
        <dbReference type="Proteomes" id="UP001431209"/>
    </source>
</evidence>
<gene>
    <name evidence="3" type="ORF">AKO1_003836</name>
</gene>
<organism evidence="3 4">
    <name type="scientific">Acrasis kona</name>
    <dbReference type="NCBI Taxonomy" id="1008807"/>
    <lineage>
        <taxon>Eukaryota</taxon>
        <taxon>Discoba</taxon>
        <taxon>Heterolobosea</taxon>
        <taxon>Tetramitia</taxon>
        <taxon>Eutetramitia</taxon>
        <taxon>Acrasidae</taxon>
        <taxon>Acrasis</taxon>
    </lineage>
</organism>
<dbReference type="EMBL" id="JAOPGA020001087">
    <property type="protein sequence ID" value="KAL0484938.1"/>
    <property type="molecule type" value="Genomic_DNA"/>
</dbReference>
<dbReference type="Pfam" id="PF09511">
    <property type="entry name" value="RNA_lig_T4_1"/>
    <property type="match status" value="1"/>
</dbReference>
<feature type="compositionally biased region" description="Polar residues" evidence="1">
    <location>
        <begin position="476"/>
        <end position="488"/>
    </location>
</feature>
<feature type="region of interest" description="Disordered" evidence="1">
    <location>
        <begin position="476"/>
        <end position="496"/>
    </location>
</feature>
<dbReference type="GO" id="GO:0016874">
    <property type="term" value="F:ligase activity"/>
    <property type="evidence" value="ECO:0007669"/>
    <property type="project" value="UniProtKB-KW"/>
</dbReference>
<evidence type="ECO:0000259" key="2">
    <source>
        <dbReference type="Pfam" id="PF09511"/>
    </source>
</evidence>
<sequence length="496" mass="57109">MTNRDFEFLPITHISQVQKCIEDSKDFIIKVDGPFTYANYKNMTSGSFPPLLRLRDPIVLSEQEFQKRCLRREIRGLMFDTNSGEIVSRTMHKFFNVNEREESSVEYIDSVVANLIKEDPSTPALEVLEKLDGSLITPILETVTTIDENTSIKRLRWRSKLGFSKDLSRSIDKFVYGNVPVESFVTYRVTKGQEMCTFSYEIFENLIPHPLQNYIDLSLKYLSQGFTPLFEYFDEDHKVVISYGSAFLCLLSVRHTVNGRFIPYSTMKAESSEYNVACVKNWPSAQKYLEGRSSIRDLVRAIEVLEDGQEGFVLRLRNDLMFKIKSVWYTDLHHGRDIIDQTSRESYIWKLTVENKIDDLIPILFEGKYRSSLMLFNDRLLKAIDDTALDIQADMTRARQDYTVDGKLDMKNIIKCLEAIRPNRGMLYYTVVRNCLGKKTDIDFEKEIKLTIINKAQTDLEGCKALVGGSVSFKTTPSDGELTPSTEQGIDKPLLE</sequence>
<keyword evidence="4" id="KW-1185">Reference proteome</keyword>
<reference evidence="3 4" key="1">
    <citation type="submission" date="2024-03" db="EMBL/GenBank/DDBJ databases">
        <title>The Acrasis kona genome and developmental transcriptomes reveal deep origins of eukaryotic multicellular pathways.</title>
        <authorList>
            <person name="Sheikh S."/>
            <person name="Fu C.-J."/>
            <person name="Brown M.W."/>
            <person name="Baldauf S.L."/>
        </authorList>
    </citation>
    <scope>NUCLEOTIDE SEQUENCE [LARGE SCALE GENOMIC DNA]</scope>
    <source>
        <strain evidence="3 4">ATCC MYA-3509</strain>
    </source>
</reference>
<dbReference type="Proteomes" id="UP001431209">
    <property type="component" value="Unassembled WGS sequence"/>
</dbReference>
<evidence type="ECO:0000256" key="1">
    <source>
        <dbReference type="SAM" id="MobiDB-lite"/>
    </source>
</evidence>
<keyword evidence="3" id="KW-0436">Ligase</keyword>
<comment type="caution">
    <text evidence="3">The sequence shown here is derived from an EMBL/GenBank/DDBJ whole genome shotgun (WGS) entry which is preliminary data.</text>
</comment>
<evidence type="ECO:0000313" key="3">
    <source>
        <dbReference type="EMBL" id="KAL0484938.1"/>
    </source>
</evidence>
<name>A0AAW2Z533_9EUKA</name>
<dbReference type="AlphaFoldDB" id="A0AAW2Z533"/>
<proteinExistence type="predicted"/>
<feature type="domain" description="T4 RNA ligase 1-like N-terminal" evidence="2">
    <location>
        <begin position="73"/>
        <end position="329"/>
    </location>
</feature>
<dbReference type="InterPro" id="IPR019039">
    <property type="entry name" value="T4-Rnl1-like_N"/>
</dbReference>
<protein>
    <submittedName>
        <fullName evidence="3">T4 RNA ligase</fullName>
    </submittedName>
</protein>